<feature type="compositionally biased region" description="Basic residues" evidence="1">
    <location>
        <begin position="112"/>
        <end position="124"/>
    </location>
</feature>
<name>A0A9P5PHQ2_9AGAR</name>
<sequence>EPAQIALSSIPSALQLLDLPPDDEEVLTIFRNAALGWANHDGASPNDMLAVTQNDWRAVCTILLDPAGEAGSNSPRTESPAGDSEYQDDDVQMQSDDEADSDYEPGALPTKSPRRVSGKRHTRASRLPSDELSGEDSDEYEYGSPKGSSKPRALTARQKATCREAFAMFFPDAIDSKENLDNRRIMLTDIQGVAKLLGEKLKAEEMLEMLEVFSTSPDKSMGLQDFERMMVAAKLA</sequence>
<evidence type="ECO:0000313" key="3">
    <source>
        <dbReference type="Proteomes" id="UP000772434"/>
    </source>
</evidence>
<dbReference type="EMBL" id="JADNRY010000143">
    <property type="protein sequence ID" value="KAF9063596.1"/>
    <property type="molecule type" value="Genomic_DNA"/>
</dbReference>
<accession>A0A9P5PHQ2</accession>
<reference evidence="2" key="1">
    <citation type="submission" date="2020-11" db="EMBL/GenBank/DDBJ databases">
        <authorList>
            <consortium name="DOE Joint Genome Institute"/>
            <person name="Ahrendt S."/>
            <person name="Riley R."/>
            <person name="Andreopoulos W."/>
            <person name="Labutti K."/>
            <person name="Pangilinan J."/>
            <person name="Ruiz-Duenas F.J."/>
            <person name="Barrasa J.M."/>
            <person name="Sanchez-Garcia M."/>
            <person name="Camarero S."/>
            <person name="Miyauchi S."/>
            <person name="Serrano A."/>
            <person name="Linde D."/>
            <person name="Babiker R."/>
            <person name="Drula E."/>
            <person name="Ayuso-Fernandez I."/>
            <person name="Pacheco R."/>
            <person name="Padilla G."/>
            <person name="Ferreira P."/>
            <person name="Barriuso J."/>
            <person name="Kellner H."/>
            <person name="Castanera R."/>
            <person name="Alfaro M."/>
            <person name="Ramirez L."/>
            <person name="Pisabarro A.G."/>
            <person name="Kuo A."/>
            <person name="Tritt A."/>
            <person name="Lipzen A."/>
            <person name="He G."/>
            <person name="Yan M."/>
            <person name="Ng V."/>
            <person name="Cullen D."/>
            <person name="Martin F."/>
            <person name="Rosso M.-N."/>
            <person name="Henrissat B."/>
            <person name="Hibbett D."/>
            <person name="Martinez A.T."/>
            <person name="Grigoriev I.V."/>
        </authorList>
    </citation>
    <scope>NUCLEOTIDE SEQUENCE</scope>
    <source>
        <strain evidence="2">AH 40177</strain>
    </source>
</reference>
<dbReference type="SUPFAM" id="SSF47473">
    <property type="entry name" value="EF-hand"/>
    <property type="match status" value="1"/>
</dbReference>
<feature type="compositionally biased region" description="Acidic residues" evidence="1">
    <location>
        <begin position="132"/>
        <end position="141"/>
    </location>
</feature>
<dbReference type="Proteomes" id="UP000772434">
    <property type="component" value="Unassembled WGS sequence"/>
</dbReference>
<gene>
    <name evidence="2" type="ORF">BDP27DRAFT_1231852</name>
</gene>
<organism evidence="2 3">
    <name type="scientific">Rhodocollybia butyracea</name>
    <dbReference type="NCBI Taxonomy" id="206335"/>
    <lineage>
        <taxon>Eukaryota</taxon>
        <taxon>Fungi</taxon>
        <taxon>Dikarya</taxon>
        <taxon>Basidiomycota</taxon>
        <taxon>Agaricomycotina</taxon>
        <taxon>Agaricomycetes</taxon>
        <taxon>Agaricomycetidae</taxon>
        <taxon>Agaricales</taxon>
        <taxon>Marasmiineae</taxon>
        <taxon>Omphalotaceae</taxon>
        <taxon>Rhodocollybia</taxon>
    </lineage>
</organism>
<keyword evidence="3" id="KW-1185">Reference proteome</keyword>
<evidence type="ECO:0000256" key="1">
    <source>
        <dbReference type="SAM" id="MobiDB-lite"/>
    </source>
</evidence>
<feature type="compositionally biased region" description="Acidic residues" evidence="1">
    <location>
        <begin position="85"/>
        <end position="103"/>
    </location>
</feature>
<dbReference type="AlphaFoldDB" id="A0A9P5PHQ2"/>
<protein>
    <submittedName>
        <fullName evidence="2">Uncharacterized protein</fullName>
    </submittedName>
</protein>
<dbReference type="OrthoDB" id="2530165at2759"/>
<evidence type="ECO:0000313" key="2">
    <source>
        <dbReference type="EMBL" id="KAF9063596.1"/>
    </source>
</evidence>
<proteinExistence type="predicted"/>
<dbReference type="Gene3D" id="1.10.238.10">
    <property type="entry name" value="EF-hand"/>
    <property type="match status" value="1"/>
</dbReference>
<dbReference type="InterPro" id="IPR011992">
    <property type="entry name" value="EF-hand-dom_pair"/>
</dbReference>
<feature type="non-terminal residue" evidence="2">
    <location>
        <position position="236"/>
    </location>
</feature>
<feature type="region of interest" description="Disordered" evidence="1">
    <location>
        <begin position="66"/>
        <end position="154"/>
    </location>
</feature>
<comment type="caution">
    <text evidence="2">The sequence shown here is derived from an EMBL/GenBank/DDBJ whole genome shotgun (WGS) entry which is preliminary data.</text>
</comment>